<comment type="caution">
    <text evidence="2">The sequence shown here is derived from an EMBL/GenBank/DDBJ whole genome shotgun (WGS) entry which is preliminary data.</text>
</comment>
<dbReference type="InterPro" id="IPR029063">
    <property type="entry name" value="SAM-dependent_MTases_sf"/>
</dbReference>
<dbReference type="Gene3D" id="3.40.50.150">
    <property type="entry name" value="Vaccinia Virus protein VP39"/>
    <property type="match status" value="1"/>
</dbReference>
<proteinExistence type="inferred from homology"/>
<feature type="active site" description="Proton acceptor" evidence="1">
    <location>
        <position position="169"/>
    </location>
</feature>
<evidence type="ECO:0000256" key="1">
    <source>
        <dbReference type="HAMAP-Rule" id="MF_00934"/>
    </source>
</evidence>
<dbReference type="STRING" id="1231391.GCA_000308195_00986"/>
<sequence>MFSYRHAFHAGNHADVLKHAILVHILDHFNLKDNPYWVMDTHAGAGIYDLTSDWASTNGEFADGLDRLLGPGEKPELITRYLEEVQRFNPDGVANFYPGSPWLALGALRDKDRLRLFEMHPSEVEVLKHNLAQQDKLAIRQTAVYEADGFSGLKALLPPPTRRGIVLVDPSYEDKSDYRKVMQALDEGLKRFATGCYVVWYPLVQRREVAEMTRSLEKLKVQWTHATLTVRKPAKTGFGLHGSGMFVINPPYTLRERLEQALPWLATTLAQDDRAGHTLKASA</sequence>
<dbReference type="RefSeq" id="WP_017523354.1">
    <property type="nucleotide sequence ID" value="NZ_JACCEX010000004.1"/>
</dbReference>
<feature type="binding site" evidence="1">
    <location>
        <position position="169"/>
    </location>
    <ligand>
        <name>S-adenosyl-L-methionine</name>
        <dbReference type="ChEBI" id="CHEBI:59789"/>
    </ligand>
</feature>
<evidence type="ECO:0000313" key="3">
    <source>
        <dbReference type="Proteomes" id="UP000246145"/>
    </source>
</evidence>
<keyword evidence="1" id="KW-0949">S-adenosyl-L-methionine</keyword>
<feature type="binding site" evidence="1">
    <location>
        <begin position="148"/>
        <end position="149"/>
    </location>
    <ligand>
        <name>S-adenosyl-L-methionine</name>
        <dbReference type="ChEBI" id="CHEBI:59789"/>
    </ligand>
</feature>
<dbReference type="GO" id="GO:0070475">
    <property type="term" value="P:rRNA base methylation"/>
    <property type="evidence" value="ECO:0007669"/>
    <property type="project" value="UniProtKB-UniRule"/>
</dbReference>
<comment type="catalytic activity">
    <reaction evidence="1">
        <text>adenosine(2030) in 23S rRNA + S-adenosyl-L-methionine = N(6)-methyladenosine(2030) in 23S rRNA + S-adenosyl-L-homocysteine + H(+)</text>
        <dbReference type="Rhea" id="RHEA:43736"/>
        <dbReference type="Rhea" id="RHEA-COMP:10668"/>
        <dbReference type="Rhea" id="RHEA-COMP:10669"/>
        <dbReference type="ChEBI" id="CHEBI:15378"/>
        <dbReference type="ChEBI" id="CHEBI:57856"/>
        <dbReference type="ChEBI" id="CHEBI:59789"/>
        <dbReference type="ChEBI" id="CHEBI:74411"/>
        <dbReference type="ChEBI" id="CHEBI:74449"/>
        <dbReference type="EC" id="2.1.1.266"/>
    </reaction>
</comment>
<comment type="similarity">
    <text evidence="1">Belongs to the RlmJ family.</text>
</comment>
<name>A0A2U1CJU9_9BURK</name>
<accession>A0A2U1CJU9</accession>
<gene>
    <name evidence="1" type="primary">rlmJ</name>
    <name evidence="2" type="ORF">C7440_2836</name>
</gene>
<protein>
    <recommendedName>
        <fullName evidence="1">Ribosomal RNA large subunit methyltransferase J</fullName>
        <ecNumber evidence="1">2.1.1.266</ecNumber>
    </recommendedName>
    <alternativeName>
        <fullName evidence="1">23S rRNA (adenine(2030)-N6)-methyltransferase</fullName>
    </alternativeName>
    <alternativeName>
        <fullName evidence="1">23S rRNA m6A2030 methyltransferase</fullName>
    </alternativeName>
</protein>
<comment type="subunit">
    <text evidence="1">Monomer.</text>
</comment>
<dbReference type="InterPro" id="IPR007473">
    <property type="entry name" value="RlmJ"/>
</dbReference>
<feature type="binding site" evidence="1">
    <location>
        <position position="118"/>
    </location>
    <ligand>
        <name>S-adenosyl-L-methionine</name>
        <dbReference type="ChEBI" id="CHEBI:59789"/>
    </ligand>
</feature>
<dbReference type="Proteomes" id="UP000246145">
    <property type="component" value="Unassembled WGS sequence"/>
</dbReference>
<keyword evidence="3" id="KW-1185">Reference proteome</keyword>
<dbReference type="EMBL" id="QEKO01000004">
    <property type="protein sequence ID" value="PVY61286.1"/>
    <property type="molecule type" value="Genomic_DNA"/>
</dbReference>
<dbReference type="GO" id="GO:0036307">
    <property type="term" value="F:23S rRNA (adenine(2030)-N(6))-methyltransferase activity"/>
    <property type="evidence" value="ECO:0007669"/>
    <property type="project" value="UniProtKB-UniRule"/>
</dbReference>
<dbReference type="PANTHER" id="PTHR37426">
    <property type="entry name" value="RIBOSOMAL RNA LARGE SUBUNIT METHYLTRANSFERASE J"/>
    <property type="match status" value="1"/>
</dbReference>
<feature type="binding site" evidence="1">
    <location>
        <position position="19"/>
    </location>
    <ligand>
        <name>S-adenosyl-L-methionine</name>
        <dbReference type="ChEBI" id="CHEBI:59789"/>
    </ligand>
</feature>
<keyword evidence="1 2" id="KW-0808">Transferase</keyword>
<dbReference type="PANTHER" id="PTHR37426:SF1">
    <property type="entry name" value="RIBOSOMAL RNA LARGE SUBUNIT METHYLTRANSFERASE J"/>
    <property type="match status" value="1"/>
</dbReference>
<keyword evidence="1" id="KW-0698">rRNA processing</keyword>
<dbReference type="OrthoDB" id="9791274at2"/>
<dbReference type="HAMAP" id="MF_00934">
    <property type="entry name" value="23SrRNA_methyltr_J"/>
    <property type="match status" value="1"/>
</dbReference>
<keyword evidence="1" id="KW-0694">RNA-binding</keyword>
<dbReference type="SUPFAM" id="SSF53335">
    <property type="entry name" value="S-adenosyl-L-methionine-dependent methyltransferases"/>
    <property type="match status" value="1"/>
</dbReference>
<dbReference type="AlphaFoldDB" id="A0A2U1CJU9"/>
<reference evidence="2 3" key="1">
    <citation type="submission" date="2018-04" db="EMBL/GenBank/DDBJ databases">
        <title>Genomic Encyclopedia of Type Strains, Phase IV (KMG-IV): sequencing the most valuable type-strain genomes for metagenomic binning, comparative biology and taxonomic classification.</title>
        <authorList>
            <person name="Goeker M."/>
        </authorList>
    </citation>
    <scope>NUCLEOTIDE SEQUENCE [LARGE SCALE GENOMIC DNA]</scope>
    <source>
        <strain evidence="2 3">DSM 10065</strain>
    </source>
</reference>
<comment type="function">
    <text evidence="1">Specifically methylates the adenine in position 2030 of 23S rRNA.</text>
</comment>
<feature type="site" description="Interaction with substrate rRNA" evidence="1">
    <location>
        <position position="4"/>
    </location>
</feature>
<dbReference type="EC" id="2.1.1.266" evidence="1"/>
<feature type="binding site" evidence="1">
    <location>
        <position position="42"/>
    </location>
    <ligand>
        <name>S-adenosyl-L-methionine</name>
        <dbReference type="ChEBI" id="CHEBI:59789"/>
    </ligand>
</feature>
<keyword evidence="1 2" id="KW-0489">Methyltransferase</keyword>
<organism evidence="2 3">
    <name type="scientific">Pusillimonas noertemannii</name>
    <dbReference type="NCBI Taxonomy" id="305977"/>
    <lineage>
        <taxon>Bacteria</taxon>
        <taxon>Pseudomonadati</taxon>
        <taxon>Pseudomonadota</taxon>
        <taxon>Betaproteobacteria</taxon>
        <taxon>Burkholderiales</taxon>
        <taxon>Alcaligenaceae</taxon>
        <taxon>Pusillimonas</taxon>
    </lineage>
</organism>
<dbReference type="GO" id="GO:0005829">
    <property type="term" value="C:cytosol"/>
    <property type="evidence" value="ECO:0007669"/>
    <property type="project" value="TreeGrafter"/>
</dbReference>
<evidence type="ECO:0000313" key="2">
    <source>
        <dbReference type="EMBL" id="PVY61286.1"/>
    </source>
</evidence>
<dbReference type="GO" id="GO:0003723">
    <property type="term" value="F:RNA binding"/>
    <property type="evidence" value="ECO:0007669"/>
    <property type="project" value="UniProtKB-UniRule"/>
</dbReference>
<dbReference type="Pfam" id="PF04378">
    <property type="entry name" value="RsmJ"/>
    <property type="match status" value="1"/>
</dbReference>
<feature type="binding site" evidence="1">
    <location>
        <position position="100"/>
    </location>
    <ligand>
        <name>S-adenosyl-L-methionine</name>
        <dbReference type="ChEBI" id="CHEBI:59789"/>
    </ligand>
</feature>